<feature type="region of interest" description="Disordered" evidence="9">
    <location>
        <begin position="172"/>
        <end position="191"/>
    </location>
</feature>
<proteinExistence type="inferred from homology"/>
<feature type="compositionally biased region" description="Acidic residues" evidence="9">
    <location>
        <begin position="245"/>
        <end position="263"/>
    </location>
</feature>
<dbReference type="GO" id="GO:0008380">
    <property type="term" value="P:RNA splicing"/>
    <property type="evidence" value="ECO:0007669"/>
    <property type="project" value="UniProtKB-KW"/>
</dbReference>
<gene>
    <name evidence="12" type="ORF">F503_00500</name>
</gene>
<reference evidence="12 13" key="1">
    <citation type="journal article" date="2013" name="BMC Genomics">
        <title>The genome and transcriptome of the pine saprophyte Ophiostoma piceae, and a comparison with the bark beetle-associated pine pathogen Grosmannia clavigera.</title>
        <authorList>
            <person name="Haridas S."/>
            <person name="Wang Y."/>
            <person name="Lim L."/>
            <person name="Massoumi Alamouti S."/>
            <person name="Jackman S."/>
            <person name="Docking R."/>
            <person name="Robertson G."/>
            <person name="Birol I."/>
            <person name="Bohlmann J."/>
            <person name="Breuil C."/>
        </authorList>
    </citation>
    <scope>NUCLEOTIDE SEQUENCE [LARGE SCALE GENOMIC DNA]</scope>
    <source>
        <strain evidence="12 13">UAMH 11346</strain>
    </source>
</reference>
<feature type="region of interest" description="Disordered" evidence="9">
    <location>
        <begin position="100"/>
        <end position="128"/>
    </location>
</feature>
<dbReference type="PANTHER" id="PTHR12786:SF1">
    <property type="entry name" value="SPLICING REGULATOR SDE2"/>
    <property type="match status" value="1"/>
</dbReference>
<feature type="domain" description="Sde2 ubiquitin" evidence="10">
    <location>
        <begin position="5"/>
        <end position="90"/>
    </location>
</feature>
<dbReference type="GO" id="GO:0005634">
    <property type="term" value="C:nucleus"/>
    <property type="evidence" value="ECO:0007669"/>
    <property type="project" value="UniProtKB-SubCell"/>
</dbReference>
<dbReference type="Proteomes" id="UP000016923">
    <property type="component" value="Unassembled WGS sequence"/>
</dbReference>
<accession>S3CMP5</accession>
<dbReference type="EMBL" id="KE148150">
    <property type="protein sequence ID" value="EPE07778.1"/>
    <property type="molecule type" value="Genomic_DNA"/>
</dbReference>
<dbReference type="GO" id="GO:0005737">
    <property type="term" value="C:cytoplasm"/>
    <property type="evidence" value="ECO:0007669"/>
    <property type="project" value="UniProtKB-SubCell"/>
</dbReference>
<dbReference type="InterPro" id="IPR024974">
    <property type="entry name" value="Sde2_N"/>
</dbReference>
<dbReference type="GO" id="GO:0006397">
    <property type="term" value="P:mRNA processing"/>
    <property type="evidence" value="ECO:0007669"/>
    <property type="project" value="UniProtKB-KW"/>
</dbReference>
<evidence type="ECO:0000256" key="8">
    <source>
        <dbReference type="ARBA" id="ARBA00023306"/>
    </source>
</evidence>
<feature type="domain" description="SDE2-like" evidence="11">
    <location>
        <begin position="91"/>
        <end position="206"/>
    </location>
</feature>
<dbReference type="STRING" id="1262450.S3CMP5"/>
<evidence type="ECO:0000256" key="7">
    <source>
        <dbReference type="ARBA" id="ARBA00023242"/>
    </source>
</evidence>
<comment type="similarity">
    <text evidence="3">Belongs to the SDE2 family.</text>
</comment>
<dbReference type="HOGENOM" id="CLU_060603_0_0_1"/>
<evidence type="ECO:0000256" key="1">
    <source>
        <dbReference type="ARBA" id="ARBA00004123"/>
    </source>
</evidence>
<dbReference type="PANTHER" id="PTHR12786">
    <property type="entry name" value="SPLICING FACTOR SF3A-RELATED"/>
    <property type="match status" value="1"/>
</dbReference>
<evidence type="ECO:0000256" key="3">
    <source>
        <dbReference type="ARBA" id="ARBA00008726"/>
    </source>
</evidence>
<dbReference type="Pfam" id="PF22782">
    <property type="entry name" value="SDE2"/>
    <property type="match status" value="1"/>
</dbReference>
<name>S3CMP5_OPHP1</name>
<feature type="region of interest" description="Disordered" evidence="9">
    <location>
        <begin position="211"/>
        <end position="293"/>
    </location>
</feature>
<dbReference type="InterPro" id="IPR051421">
    <property type="entry name" value="RNA_Proc_DNA_Dmg_Regulator"/>
</dbReference>
<comment type="subcellular location">
    <subcellularLocation>
        <location evidence="2">Cytoplasm</location>
    </subcellularLocation>
    <subcellularLocation>
        <location evidence="1">Nucleus</location>
    </subcellularLocation>
</comment>
<dbReference type="Pfam" id="PF13019">
    <property type="entry name" value="Sde2_N_Ubi_yeast"/>
    <property type="match status" value="1"/>
</dbReference>
<keyword evidence="4" id="KW-0963">Cytoplasm</keyword>
<keyword evidence="7" id="KW-0539">Nucleus</keyword>
<dbReference type="VEuPathDB" id="FungiDB:F503_00500"/>
<evidence type="ECO:0000256" key="9">
    <source>
        <dbReference type="SAM" id="MobiDB-lite"/>
    </source>
</evidence>
<keyword evidence="5" id="KW-0507">mRNA processing</keyword>
<evidence type="ECO:0000256" key="4">
    <source>
        <dbReference type="ARBA" id="ARBA00022490"/>
    </source>
</evidence>
<dbReference type="InterPro" id="IPR053822">
    <property type="entry name" value="SDE2-like_dom"/>
</dbReference>
<dbReference type="AlphaFoldDB" id="S3CMP5"/>
<evidence type="ECO:0000256" key="6">
    <source>
        <dbReference type="ARBA" id="ARBA00023187"/>
    </source>
</evidence>
<dbReference type="eggNOG" id="KOG2827">
    <property type="taxonomic scope" value="Eukaryota"/>
</dbReference>
<organism evidence="12 13">
    <name type="scientific">Ophiostoma piceae (strain UAMH 11346)</name>
    <name type="common">Sap stain fungus</name>
    <dbReference type="NCBI Taxonomy" id="1262450"/>
    <lineage>
        <taxon>Eukaryota</taxon>
        <taxon>Fungi</taxon>
        <taxon>Dikarya</taxon>
        <taxon>Ascomycota</taxon>
        <taxon>Pezizomycotina</taxon>
        <taxon>Sordariomycetes</taxon>
        <taxon>Sordariomycetidae</taxon>
        <taxon>Ophiostomatales</taxon>
        <taxon>Ophiostomataceae</taxon>
        <taxon>Ophiostoma</taxon>
    </lineage>
</organism>
<evidence type="ECO:0000259" key="10">
    <source>
        <dbReference type="Pfam" id="PF13019"/>
    </source>
</evidence>
<keyword evidence="8" id="KW-0131">Cell cycle</keyword>
<keyword evidence="13" id="KW-1185">Reference proteome</keyword>
<sequence length="315" mass="33918">MDRTVNVLVTGLPGAGPSTYSLPVPASSSINEIWEELYERLPPIQSRLILTTIDNRQLSSPDAVNSPAVSDLLSTPYDDFISLRLSIPVLGGKGGFGSQLRAAGGRMSSKRKKNQAEDNGSSRNLDGRRMRTVTEAKALAEYLAIKPEMDRKEKERRRQRWEEIVEMAEKKEDEIKNGTGGSKGRLDGKWVDDKAEASERTRFAVQAAMKSGQYKDNLHLGTSAGSNTSEASGSGSGSGSGNTSNDDDEEDDDMEDAEAEADEEKASGSEGPVTSAKPAAVSTSASADKGKGKAKVFFAFDDEDDEFMSSSDEEE</sequence>
<evidence type="ECO:0000256" key="5">
    <source>
        <dbReference type="ARBA" id="ARBA00022664"/>
    </source>
</evidence>
<keyword evidence="6" id="KW-0508">mRNA splicing</keyword>
<dbReference type="OMA" id="RAPWIQN"/>
<evidence type="ECO:0000313" key="13">
    <source>
        <dbReference type="Proteomes" id="UP000016923"/>
    </source>
</evidence>
<feature type="compositionally biased region" description="Low complexity" evidence="9">
    <location>
        <begin position="221"/>
        <end position="233"/>
    </location>
</feature>
<protein>
    <submittedName>
        <fullName evidence="12">Ubiquitin family protein</fullName>
    </submittedName>
</protein>
<evidence type="ECO:0000313" key="12">
    <source>
        <dbReference type="EMBL" id="EPE07778.1"/>
    </source>
</evidence>
<evidence type="ECO:0000256" key="2">
    <source>
        <dbReference type="ARBA" id="ARBA00004496"/>
    </source>
</evidence>
<evidence type="ECO:0000259" key="11">
    <source>
        <dbReference type="Pfam" id="PF22782"/>
    </source>
</evidence>
<dbReference type="OrthoDB" id="547031at2759"/>